<dbReference type="InterPro" id="IPR029058">
    <property type="entry name" value="AB_hydrolase_fold"/>
</dbReference>
<protein>
    <recommendedName>
        <fullName evidence="2">AB hydrolase-1 domain-containing protein</fullName>
    </recommendedName>
</protein>
<organism evidence="3 4">
    <name type="scientific">Maritalea myrionectae</name>
    <dbReference type="NCBI Taxonomy" id="454601"/>
    <lineage>
        <taxon>Bacteria</taxon>
        <taxon>Pseudomonadati</taxon>
        <taxon>Pseudomonadota</taxon>
        <taxon>Alphaproteobacteria</taxon>
        <taxon>Hyphomicrobiales</taxon>
        <taxon>Devosiaceae</taxon>
        <taxon>Maritalea</taxon>
    </lineage>
</organism>
<feature type="signal peptide" evidence="1">
    <location>
        <begin position="1"/>
        <end position="18"/>
    </location>
</feature>
<dbReference type="RefSeq" id="WP_117395302.1">
    <property type="nucleotide sequence ID" value="NZ_CP021330.1"/>
</dbReference>
<evidence type="ECO:0000313" key="4">
    <source>
        <dbReference type="Proteomes" id="UP000258927"/>
    </source>
</evidence>
<evidence type="ECO:0000313" key="3">
    <source>
        <dbReference type="EMBL" id="AVX03783.1"/>
    </source>
</evidence>
<dbReference type="Gene3D" id="3.40.50.1820">
    <property type="entry name" value="alpha/beta hydrolase"/>
    <property type="match status" value="1"/>
</dbReference>
<reference evidence="3 4" key="1">
    <citation type="submission" date="2017-05" db="EMBL/GenBank/DDBJ databases">
        <title>Genome Analysis of Maritalea myrionectae HL2708#5.</title>
        <authorList>
            <consortium name="Cotde Inc.-PKNU"/>
            <person name="Jang D."/>
            <person name="Oh H.-M."/>
        </authorList>
    </citation>
    <scope>NUCLEOTIDE SEQUENCE [LARGE SCALE GENOMIC DNA]</scope>
    <source>
        <strain evidence="3 4">HL2708#5</strain>
    </source>
</reference>
<dbReference type="AlphaFoldDB" id="A0A2R4MCT1"/>
<dbReference type="KEGG" id="mmyr:MXMO3_01252"/>
<dbReference type="SUPFAM" id="SSF53474">
    <property type="entry name" value="alpha/beta-Hydrolases"/>
    <property type="match status" value="1"/>
</dbReference>
<name>A0A2R4MCT1_9HYPH</name>
<feature type="chain" id="PRO_5015362968" description="AB hydrolase-1 domain-containing protein" evidence="1">
    <location>
        <begin position="19"/>
        <end position="277"/>
    </location>
</feature>
<dbReference type="PANTHER" id="PTHR43798:SF33">
    <property type="entry name" value="HYDROLASE, PUTATIVE (AFU_ORTHOLOGUE AFUA_2G14860)-RELATED"/>
    <property type="match status" value="1"/>
</dbReference>
<evidence type="ECO:0000259" key="2">
    <source>
        <dbReference type="Pfam" id="PF00561"/>
    </source>
</evidence>
<evidence type="ECO:0000256" key="1">
    <source>
        <dbReference type="SAM" id="SignalP"/>
    </source>
</evidence>
<sequence length="277" mass="29760">MSYLKPNFLASFSGIILAALTLAGCTSLVGGSTIDTGTAKTEYVLSGTTGPTIILEAGLGDHMGSWEGIYAQTSTFASTFAYSRPGYGQSSSTNFPPDRDGKRTAAEMAPHLKNLLAQAGAKPPYILVAHSIGSNFALQFAATYPQDVAGLVMVDGRPPKFTDACEQANAGMCRPPELMLATMPPHMAAEVRGARQFEQNPPAPSAIGHIPATFLVATQPDFLSSDRFQQLWRQEQAQWANQFANANRIEVTSTHYIHHKKSDIVVDAIKAMVKKVQ</sequence>
<dbReference type="PROSITE" id="PS51257">
    <property type="entry name" value="PROKAR_LIPOPROTEIN"/>
    <property type="match status" value="1"/>
</dbReference>
<dbReference type="InterPro" id="IPR050266">
    <property type="entry name" value="AB_hydrolase_sf"/>
</dbReference>
<dbReference type="InterPro" id="IPR000073">
    <property type="entry name" value="AB_hydrolase_1"/>
</dbReference>
<feature type="domain" description="AB hydrolase-1" evidence="2">
    <location>
        <begin position="51"/>
        <end position="167"/>
    </location>
</feature>
<accession>A0A2R4MCT1</accession>
<dbReference type="Proteomes" id="UP000258927">
    <property type="component" value="Chromosome"/>
</dbReference>
<dbReference type="Pfam" id="PF00561">
    <property type="entry name" value="Abhydrolase_1"/>
    <property type="match status" value="1"/>
</dbReference>
<dbReference type="PANTHER" id="PTHR43798">
    <property type="entry name" value="MONOACYLGLYCEROL LIPASE"/>
    <property type="match status" value="1"/>
</dbReference>
<dbReference type="STRING" id="1122213.GCA_000423365_01545"/>
<keyword evidence="4" id="KW-1185">Reference proteome</keyword>
<dbReference type="EMBL" id="CP021330">
    <property type="protein sequence ID" value="AVX03783.1"/>
    <property type="molecule type" value="Genomic_DNA"/>
</dbReference>
<proteinExistence type="predicted"/>
<gene>
    <name evidence="3" type="ORF">MXMO3_01252</name>
</gene>
<keyword evidence="1" id="KW-0732">Signal</keyword>
<dbReference type="GO" id="GO:0016020">
    <property type="term" value="C:membrane"/>
    <property type="evidence" value="ECO:0007669"/>
    <property type="project" value="TreeGrafter"/>
</dbReference>